<evidence type="ECO:0000313" key="9">
    <source>
        <dbReference type="Proteomes" id="UP000317093"/>
    </source>
</evidence>
<evidence type="ECO:0000313" key="8">
    <source>
        <dbReference type="EMBL" id="QDU60176.1"/>
    </source>
</evidence>
<dbReference type="EMBL" id="CP036279">
    <property type="protein sequence ID" value="QDU60176.1"/>
    <property type="molecule type" value="Genomic_DNA"/>
</dbReference>
<keyword evidence="3 7" id="KW-0694">RNA-binding</keyword>
<dbReference type="Proteomes" id="UP000317093">
    <property type="component" value="Chromosome"/>
</dbReference>
<evidence type="ECO:0000256" key="7">
    <source>
        <dbReference type="HAMAP-Rule" id="MF_01337"/>
    </source>
</evidence>
<dbReference type="Pfam" id="PF00861">
    <property type="entry name" value="Ribosomal_L18p"/>
    <property type="match status" value="1"/>
</dbReference>
<comment type="similarity">
    <text evidence="1 7">Belongs to the universal ribosomal protein uL18 family.</text>
</comment>
<keyword evidence="5 7" id="KW-0687">Ribonucleoprotein</keyword>
<dbReference type="NCBIfam" id="TIGR00060">
    <property type="entry name" value="L18_bact"/>
    <property type="match status" value="1"/>
</dbReference>
<dbReference type="CDD" id="cd00432">
    <property type="entry name" value="Ribosomal_L18_L5e"/>
    <property type="match status" value="1"/>
</dbReference>
<evidence type="ECO:0000256" key="4">
    <source>
        <dbReference type="ARBA" id="ARBA00022980"/>
    </source>
</evidence>
<sequence>MVQRATINEQRARRKGHVRRIIRGTSARPRLTVHRSLRHISAQVIDDEKGLTLAAASTQQKDVAEGLDSTADKAAAAKVGKLVAERAKSAGVEAVCFDRGHCKYHGRVAALADAARESGLSF</sequence>
<dbReference type="GO" id="GO:0022625">
    <property type="term" value="C:cytosolic large ribosomal subunit"/>
    <property type="evidence" value="ECO:0007669"/>
    <property type="project" value="TreeGrafter"/>
</dbReference>
<evidence type="ECO:0000256" key="3">
    <source>
        <dbReference type="ARBA" id="ARBA00022884"/>
    </source>
</evidence>
<dbReference type="RefSeq" id="WP_145255614.1">
    <property type="nucleotide sequence ID" value="NZ_CP036279.1"/>
</dbReference>
<reference evidence="8 9" key="1">
    <citation type="submission" date="2019-02" db="EMBL/GenBank/DDBJ databases">
        <title>Deep-cultivation of Planctomycetes and their phenomic and genomic characterization uncovers novel biology.</title>
        <authorList>
            <person name="Wiegand S."/>
            <person name="Jogler M."/>
            <person name="Boedeker C."/>
            <person name="Pinto D."/>
            <person name="Vollmers J."/>
            <person name="Rivas-Marin E."/>
            <person name="Kohn T."/>
            <person name="Peeters S.H."/>
            <person name="Heuer A."/>
            <person name="Rast P."/>
            <person name="Oberbeckmann S."/>
            <person name="Bunk B."/>
            <person name="Jeske O."/>
            <person name="Meyerdierks A."/>
            <person name="Storesund J.E."/>
            <person name="Kallscheuer N."/>
            <person name="Luecker S."/>
            <person name="Lage O.M."/>
            <person name="Pohl T."/>
            <person name="Merkel B.J."/>
            <person name="Hornburger P."/>
            <person name="Mueller R.-W."/>
            <person name="Bruemmer F."/>
            <person name="Labrenz M."/>
            <person name="Spormann A.M."/>
            <person name="Op den Camp H."/>
            <person name="Overmann J."/>
            <person name="Amann R."/>
            <person name="Jetten M.S.M."/>
            <person name="Mascher T."/>
            <person name="Medema M.H."/>
            <person name="Devos D.P."/>
            <person name="Kaster A.-K."/>
            <person name="Ovreas L."/>
            <person name="Rohde M."/>
            <person name="Galperin M.Y."/>
            <person name="Jogler C."/>
        </authorList>
    </citation>
    <scope>NUCLEOTIDE SEQUENCE [LARGE SCALE GENOMIC DNA]</scope>
    <source>
        <strain evidence="8 9">Pan216</strain>
    </source>
</reference>
<accession>A0A518AZN0</accession>
<organism evidence="8 9">
    <name type="scientific">Kolteria novifilia</name>
    <dbReference type="NCBI Taxonomy" id="2527975"/>
    <lineage>
        <taxon>Bacteria</taxon>
        <taxon>Pseudomonadati</taxon>
        <taxon>Planctomycetota</taxon>
        <taxon>Planctomycetia</taxon>
        <taxon>Kolteriales</taxon>
        <taxon>Kolteriaceae</taxon>
        <taxon>Kolteria</taxon>
    </lineage>
</organism>
<comment type="subunit">
    <text evidence="7">Part of the 50S ribosomal subunit; part of the 5S rRNA/L5/L18/L25 subcomplex. Contacts the 5S and 23S rRNAs.</text>
</comment>
<protein>
    <recommendedName>
        <fullName evidence="6 7">Large ribosomal subunit protein uL18</fullName>
    </recommendedName>
</protein>
<dbReference type="PANTHER" id="PTHR12899">
    <property type="entry name" value="39S RIBOSOMAL PROTEIN L18, MITOCHONDRIAL"/>
    <property type="match status" value="1"/>
</dbReference>
<evidence type="ECO:0000256" key="5">
    <source>
        <dbReference type="ARBA" id="ARBA00023274"/>
    </source>
</evidence>
<dbReference type="SUPFAM" id="SSF53137">
    <property type="entry name" value="Translational machinery components"/>
    <property type="match status" value="1"/>
</dbReference>
<comment type="function">
    <text evidence="7">This is one of the proteins that bind and probably mediate the attachment of the 5S RNA into the large ribosomal subunit, where it forms part of the central protuberance.</text>
</comment>
<evidence type="ECO:0000256" key="2">
    <source>
        <dbReference type="ARBA" id="ARBA00022730"/>
    </source>
</evidence>
<proteinExistence type="inferred from homology"/>
<dbReference type="FunFam" id="3.30.420.100:FF:000001">
    <property type="entry name" value="50S ribosomal protein L18"/>
    <property type="match status" value="1"/>
</dbReference>
<name>A0A518AZN0_9BACT</name>
<dbReference type="OrthoDB" id="9810939at2"/>
<gene>
    <name evidence="7 8" type="primary">rplR</name>
    <name evidence="8" type="ORF">Pan216_10140</name>
</gene>
<dbReference type="InterPro" id="IPR004389">
    <property type="entry name" value="Ribosomal_uL18_bac-type"/>
</dbReference>
<evidence type="ECO:0000256" key="1">
    <source>
        <dbReference type="ARBA" id="ARBA00007116"/>
    </source>
</evidence>
<dbReference type="HAMAP" id="MF_01337_B">
    <property type="entry name" value="Ribosomal_uL18_B"/>
    <property type="match status" value="1"/>
</dbReference>
<dbReference type="AlphaFoldDB" id="A0A518AZN0"/>
<dbReference type="KEGG" id="knv:Pan216_10140"/>
<keyword evidence="4 7" id="KW-0689">Ribosomal protein</keyword>
<dbReference type="InterPro" id="IPR057268">
    <property type="entry name" value="Ribosomal_L18"/>
</dbReference>
<evidence type="ECO:0000256" key="6">
    <source>
        <dbReference type="ARBA" id="ARBA00035197"/>
    </source>
</evidence>
<dbReference type="GO" id="GO:0008097">
    <property type="term" value="F:5S rRNA binding"/>
    <property type="evidence" value="ECO:0007669"/>
    <property type="project" value="TreeGrafter"/>
</dbReference>
<dbReference type="GO" id="GO:0006412">
    <property type="term" value="P:translation"/>
    <property type="evidence" value="ECO:0007669"/>
    <property type="project" value="UniProtKB-UniRule"/>
</dbReference>
<dbReference type="Gene3D" id="3.30.420.100">
    <property type="match status" value="1"/>
</dbReference>
<dbReference type="GO" id="GO:0003735">
    <property type="term" value="F:structural constituent of ribosome"/>
    <property type="evidence" value="ECO:0007669"/>
    <property type="project" value="InterPro"/>
</dbReference>
<keyword evidence="9" id="KW-1185">Reference proteome</keyword>
<dbReference type="InterPro" id="IPR005484">
    <property type="entry name" value="Ribosomal_uL18_bac/plant/anim"/>
</dbReference>
<dbReference type="PANTHER" id="PTHR12899:SF3">
    <property type="entry name" value="LARGE RIBOSOMAL SUBUNIT PROTEIN UL18M"/>
    <property type="match status" value="1"/>
</dbReference>
<keyword evidence="2 7" id="KW-0699">rRNA-binding</keyword>